<sequence>MRWYDITAYFFGGVFLANFVPHFVAGVSGRRFPSPFAKPPFQGLSSPIVNVLWGLCNLAVAYLLLVVVGELELGRPAHAAVLAAGFGLASLGITRAASRLQTGSA</sequence>
<dbReference type="OrthoDB" id="963535at2"/>
<gene>
    <name evidence="2" type="ordered locus">Hoch_1386</name>
</gene>
<dbReference type="STRING" id="502025.Hoch_1386"/>
<keyword evidence="3" id="KW-1185">Reference proteome</keyword>
<feature type="transmembrane region" description="Helical" evidence="1">
    <location>
        <begin position="6"/>
        <end position="27"/>
    </location>
</feature>
<keyword evidence="1" id="KW-0812">Transmembrane</keyword>
<protein>
    <submittedName>
        <fullName evidence="2">Uncharacterized protein</fullName>
    </submittedName>
</protein>
<dbReference type="Proteomes" id="UP000001880">
    <property type="component" value="Chromosome"/>
</dbReference>
<dbReference type="KEGG" id="hoh:Hoch_1386"/>
<evidence type="ECO:0000256" key="1">
    <source>
        <dbReference type="SAM" id="Phobius"/>
    </source>
</evidence>
<dbReference type="RefSeq" id="WP_012826549.1">
    <property type="nucleotide sequence ID" value="NC_013440.1"/>
</dbReference>
<accession>D0LUQ0</accession>
<organism evidence="2 3">
    <name type="scientific">Haliangium ochraceum (strain DSM 14365 / JCM 11303 / SMP-2)</name>
    <dbReference type="NCBI Taxonomy" id="502025"/>
    <lineage>
        <taxon>Bacteria</taxon>
        <taxon>Pseudomonadati</taxon>
        <taxon>Myxococcota</taxon>
        <taxon>Polyangia</taxon>
        <taxon>Haliangiales</taxon>
        <taxon>Kofleriaceae</taxon>
        <taxon>Haliangium</taxon>
    </lineage>
</organism>
<dbReference type="eggNOG" id="ENOG5032RUI">
    <property type="taxonomic scope" value="Bacteria"/>
</dbReference>
<reference evidence="2 3" key="1">
    <citation type="journal article" date="2010" name="Stand. Genomic Sci.">
        <title>Complete genome sequence of Haliangium ochraceum type strain (SMP-2).</title>
        <authorList>
            <consortium name="US DOE Joint Genome Institute (JGI-PGF)"/>
            <person name="Ivanova N."/>
            <person name="Daum C."/>
            <person name="Lang E."/>
            <person name="Abt B."/>
            <person name="Kopitz M."/>
            <person name="Saunders E."/>
            <person name="Lapidus A."/>
            <person name="Lucas S."/>
            <person name="Glavina Del Rio T."/>
            <person name="Nolan M."/>
            <person name="Tice H."/>
            <person name="Copeland A."/>
            <person name="Cheng J.F."/>
            <person name="Chen F."/>
            <person name="Bruce D."/>
            <person name="Goodwin L."/>
            <person name="Pitluck S."/>
            <person name="Mavromatis K."/>
            <person name="Pati A."/>
            <person name="Mikhailova N."/>
            <person name="Chen A."/>
            <person name="Palaniappan K."/>
            <person name="Land M."/>
            <person name="Hauser L."/>
            <person name="Chang Y.J."/>
            <person name="Jeffries C.D."/>
            <person name="Detter J.C."/>
            <person name="Brettin T."/>
            <person name="Rohde M."/>
            <person name="Goker M."/>
            <person name="Bristow J."/>
            <person name="Markowitz V."/>
            <person name="Eisen J.A."/>
            <person name="Hugenholtz P."/>
            <person name="Kyrpides N.C."/>
            <person name="Klenk H.P."/>
        </authorList>
    </citation>
    <scope>NUCLEOTIDE SEQUENCE [LARGE SCALE GENOMIC DNA]</scope>
    <source>
        <strain evidence="3">DSM 14365 / CIP 107738 / JCM 11303 / AJ 13395 / SMP-2</strain>
    </source>
</reference>
<name>D0LUQ0_HALO1</name>
<keyword evidence="1" id="KW-1133">Transmembrane helix</keyword>
<dbReference type="AlphaFoldDB" id="D0LUQ0"/>
<keyword evidence="1" id="KW-0472">Membrane</keyword>
<feature type="transmembrane region" description="Helical" evidence="1">
    <location>
        <begin position="48"/>
        <end position="71"/>
    </location>
</feature>
<proteinExistence type="predicted"/>
<evidence type="ECO:0000313" key="2">
    <source>
        <dbReference type="EMBL" id="ACY13940.1"/>
    </source>
</evidence>
<evidence type="ECO:0000313" key="3">
    <source>
        <dbReference type="Proteomes" id="UP000001880"/>
    </source>
</evidence>
<feature type="transmembrane region" description="Helical" evidence="1">
    <location>
        <begin position="77"/>
        <end position="97"/>
    </location>
</feature>
<dbReference type="EMBL" id="CP001804">
    <property type="protein sequence ID" value="ACY13940.1"/>
    <property type="molecule type" value="Genomic_DNA"/>
</dbReference>
<dbReference type="HOGENOM" id="CLU_160695_0_0_7"/>